<dbReference type="PANTHER" id="PTHR19879:SF9">
    <property type="entry name" value="TRANSCRIPTION INITIATION FACTOR TFIID SUBUNIT 5"/>
    <property type="match status" value="1"/>
</dbReference>
<dbReference type="STRING" id="641691.SAMN05421636_11084"/>
<dbReference type="RefSeq" id="WP_091873353.1">
    <property type="nucleotide sequence ID" value="NZ_FNAO01000010.1"/>
</dbReference>
<gene>
    <name evidence="6" type="ORF">SAMN05421636_11084</name>
</gene>
<dbReference type="InterPro" id="IPR027417">
    <property type="entry name" value="P-loop_NTPase"/>
</dbReference>
<dbReference type="Pfam" id="PF13676">
    <property type="entry name" value="TIR_2"/>
    <property type="match status" value="1"/>
</dbReference>
<keyword evidence="4" id="KW-0175">Coiled coil</keyword>
<keyword evidence="2" id="KW-0677">Repeat</keyword>
<evidence type="ECO:0000259" key="5">
    <source>
        <dbReference type="PROSITE" id="PS50927"/>
    </source>
</evidence>
<dbReference type="Pfam" id="PF00400">
    <property type="entry name" value="WD40"/>
    <property type="match status" value="16"/>
</dbReference>
<dbReference type="PROSITE" id="PS50082">
    <property type="entry name" value="WD_REPEATS_2"/>
    <property type="match status" value="15"/>
</dbReference>
<dbReference type="InterPro" id="IPR036322">
    <property type="entry name" value="WD40_repeat_dom_sf"/>
</dbReference>
<dbReference type="InterPro" id="IPR001480">
    <property type="entry name" value="Bulb-type_lectin_dom"/>
</dbReference>
<dbReference type="Proteomes" id="UP000199109">
    <property type="component" value="Unassembled WGS sequence"/>
</dbReference>
<feature type="repeat" description="WD" evidence="3">
    <location>
        <begin position="950"/>
        <end position="991"/>
    </location>
</feature>
<proteinExistence type="predicted"/>
<feature type="coiled-coil region" evidence="4">
    <location>
        <begin position="726"/>
        <end position="755"/>
    </location>
</feature>
<protein>
    <submittedName>
        <fullName evidence="6">WD40 repeat</fullName>
    </submittedName>
</protein>
<sequence length="1500" mass="166184">MSAIFISHSSRDNEFCEKLMAWLDDLGHRSVFLDIDGSSGIAAGYNWEQKLYQELRVCRAVIVICTENLMGSKWCFAEITQARSLGKHIFPLKIADCKIDSILSDSQVVDFLKFDEKEAFERLKNGLAIAGIDAEDPYDWDGSRSPYPGLLSFQEADAAIFFGRDKEIGDGLDVLNGIHRYDGAGLVMTLGASGSGKSSLVRAGIVPRLKRDPARWLVIDPFQPGDDPFLELSKILSKAYLKYSKIKRKADAIRESLIFNEVAIERTTTGDDDTVSVDEPSIDFAELQDAIKTLEGLLQKSVIETNTSKHGLLRSSLKDLQKFRSEFASPNYADVADNDDGSRPVFIEELLNGSGRENASLLIIIDQFEELLNRPPDHLGSRFLVFLRRLLDNKDNKLVIIGTMRSDFLGAFQQNSALRSLEYGKILVGPVDTASLTEIIEKPAELAGVRIEPKLLQALIEDAGTDDALPLLAFTLRELYDKFADDNLLEYREYKDFLGGIQGAVAKAAEGVLERQQLTLTQEENLRKAFLFMSRINENGQFTREVAKWSDMPQEVHGVLERLVAGRLLVSRGGENGDGTIEVAHETLFRSWKRLKTWLDEDREFLLWRSRLSRAKQEWDYNERDKNTLLKGAVLHEASNWFERYSNQLDSEEQHYVLESLKEDLRRRRKRRASIIGVISFLTLIGLSMTFLFINATEQTNIAQQKTIEAKVSDSTAQRQTAIAEIRSKEAEREKKEAIYQKSQAEEQTNIAEEQRNRAFIESKNAITQKNRALANYLIGEANREVQTDPTLALRLAGEAFEKRSDDTTIAKDVYAIYSENSFYKRILRHQEAVKSAVFSNDGSTILTRSSDNTARLWDSQGNPQGNPMQHEETVNSAVFSPDGKTILTSSRDGTARLWDHEGNPIGKPMLHEGGVFSAVFSPDGKTILSSGEDRAARLWDLQGNPLQKAMKHKFAVYSAVFSPDGKTIVTSSADSTARLWDLQGDSIGNTMQHEDGVYSAAFSPDGKSIVTSSADNTARLWNSQGNPLGNPMQHEGAVYSANFSPDGKTILTGSADGTARLWNQQGDPNGKTMQHEGAVTSAVFSTDGKTILTGSLDKTARLWDAQGNPLYKPMQHEGSVTSAVFSTDGKTILTSSEDGTARLWDAQVESLGNPMHHEGAVYSANFSPDGSTVLTNSEDGTARLWDSLGNPLGNPMHHEGVVYSAHFSPDGSTVLTTSEDGTARLWDLKGNPLGNPMQHESDVYSADFSPDGKTIVTSSADNTARLWNLQGNSLYKPMQHKDVVYSAVFSPDGKIIVTSSADNTARLWDPQGNPLGKTMQHEDAVYSAVFSPDGKTVLTSSKDGTARFWDLQGNPLGKNMHHEGMVFNAVFSPDGKTVLTRSSNTARLWDLQGSPLNKPMQHEGQVLSAVFSPDGKTILTSSWDGTARLWNRQGNLLGKPMQHEDQVLSAVFSPDGKTILTSSQDGTARLWKMVTLEAFLKSDHIAPLTRIQREKYGID</sequence>
<feature type="repeat" description="WD" evidence="3">
    <location>
        <begin position="1319"/>
        <end position="1353"/>
    </location>
</feature>
<dbReference type="SUPFAM" id="SSF50978">
    <property type="entry name" value="WD40 repeat-like"/>
    <property type="match status" value="3"/>
</dbReference>
<organism evidence="6 7">
    <name type="scientific">Pricia antarctica</name>
    <dbReference type="NCBI Taxonomy" id="641691"/>
    <lineage>
        <taxon>Bacteria</taxon>
        <taxon>Pseudomonadati</taxon>
        <taxon>Bacteroidota</taxon>
        <taxon>Flavobacteriia</taxon>
        <taxon>Flavobacteriales</taxon>
        <taxon>Flavobacteriaceae</taxon>
        <taxon>Pricia</taxon>
    </lineage>
</organism>
<feature type="repeat" description="WD" evidence="3">
    <location>
        <begin position="1073"/>
        <end position="1105"/>
    </location>
</feature>
<evidence type="ECO:0000313" key="7">
    <source>
        <dbReference type="Proteomes" id="UP000199109"/>
    </source>
</evidence>
<dbReference type="Pfam" id="PF20703">
    <property type="entry name" value="nSTAND1"/>
    <property type="match status" value="1"/>
</dbReference>
<evidence type="ECO:0000256" key="2">
    <source>
        <dbReference type="ARBA" id="ARBA00022737"/>
    </source>
</evidence>
<dbReference type="SMART" id="SM00320">
    <property type="entry name" value="WD40"/>
    <property type="match status" value="16"/>
</dbReference>
<dbReference type="Gene3D" id="3.40.50.10140">
    <property type="entry name" value="Toll/interleukin-1 receptor homology (TIR) domain"/>
    <property type="match status" value="1"/>
</dbReference>
<feature type="repeat" description="WD" evidence="3">
    <location>
        <begin position="1032"/>
        <end position="1064"/>
    </location>
</feature>
<keyword evidence="7" id="KW-1185">Reference proteome</keyword>
<feature type="repeat" description="WD" evidence="3">
    <location>
        <begin position="1114"/>
        <end position="1146"/>
    </location>
</feature>
<keyword evidence="1 3" id="KW-0853">WD repeat</keyword>
<feature type="repeat" description="WD" evidence="3">
    <location>
        <begin position="868"/>
        <end position="900"/>
    </location>
</feature>
<feature type="domain" description="Bulb-type lectin" evidence="5">
    <location>
        <begin position="1059"/>
        <end position="1188"/>
    </location>
</feature>
<dbReference type="CDD" id="cd00200">
    <property type="entry name" value="WD40"/>
    <property type="match status" value="3"/>
</dbReference>
<feature type="repeat" description="WD" evidence="3">
    <location>
        <begin position="1196"/>
        <end position="1230"/>
    </location>
</feature>
<evidence type="ECO:0000256" key="3">
    <source>
        <dbReference type="PROSITE-ProRule" id="PRU00221"/>
    </source>
</evidence>
<dbReference type="SUPFAM" id="SSF52200">
    <property type="entry name" value="Toll/Interleukin receptor TIR domain"/>
    <property type="match status" value="1"/>
</dbReference>
<dbReference type="PANTHER" id="PTHR19879">
    <property type="entry name" value="TRANSCRIPTION INITIATION FACTOR TFIID"/>
    <property type="match status" value="1"/>
</dbReference>
<feature type="repeat" description="WD" evidence="3">
    <location>
        <begin position="1155"/>
        <end position="1187"/>
    </location>
</feature>
<dbReference type="PROSITE" id="PS50294">
    <property type="entry name" value="WD_REPEATS_REGION"/>
    <property type="match status" value="15"/>
</dbReference>
<evidence type="ECO:0000256" key="1">
    <source>
        <dbReference type="ARBA" id="ARBA00022574"/>
    </source>
</evidence>
<accession>A0A1G7HX62</accession>
<dbReference type="PRINTS" id="PR00320">
    <property type="entry name" value="GPROTEINBRPT"/>
</dbReference>
<evidence type="ECO:0000256" key="4">
    <source>
        <dbReference type="SAM" id="Coils"/>
    </source>
</evidence>
<feature type="repeat" description="WD" evidence="3">
    <location>
        <begin position="1400"/>
        <end position="1432"/>
    </location>
</feature>
<feature type="repeat" description="WD" evidence="3">
    <location>
        <begin position="909"/>
        <end position="950"/>
    </location>
</feature>
<dbReference type="InterPro" id="IPR001680">
    <property type="entry name" value="WD40_rpt"/>
</dbReference>
<dbReference type="EMBL" id="FNAO01000010">
    <property type="protein sequence ID" value="SDF05080.1"/>
    <property type="molecule type" value="Genomic_DNA"/>
</dbReference>
<dbReference type="InterPro" id="IPR049052">
    <property type="entry name" value="nSTAND1"/>
</dbReference>
<dbReference type="Gene3D" id="2.130.10.10">
    <property type="entry name" value="YVTN repeat-like/Quinoprotein amine dehydrogenase"/>
    <property type="match status" value="4"/>
</dbReference>
<feature type="repeat" description="WD" evidence="3">
    <location>
        <begin position="1441"/>
        <end position="1482"/>
    </location>
</feature>
<dbReference type="InterPro" id="IPR019775">
    <property type="entry name" value="WD40_repeat_CS"/>
</dbReference>
<dbReference type="PROSITE" id="PS00678">
    <property type="entry name" value="WD_REPEATS_1"/>
    <property type="match status" value="5"/>
</dbReference>
<dbReference type="InterPro" id="IPR020472">
    <property type="entry name" value="WD40_PAC1"/>
</dbReference>
<feature type="repeat" description="WD" evidence="3">
    <location>
        <begin position="1237"/>
        <end position="1278"/>
    </location>
</feature>
<dbReference type="PROSITE" id="PS50927">
    <property type="entry name" value="BULB_LECTIN"/>
    <property type="match status" value="1"/>
</dbReference>
<dbReference type="SUPFAM" id="SSF52540">
    <property type="entry name" value="P-loop containing nucleoside triphosphate hydrolases"/>
    <property type="match status" value="1"/>
</dbReference>
<reference evidence="6 7" key="1">
    <citation type="submission" date="2016-10" db="EMBL/GenBank/DDBJ databases">
        <authorList>
            <person name="de Groot N.N."/>
        </authorList>
    </citation>
    <scope>NUCLEOTIDE SEQUENCE [LARGE SCALE GENOMIC DNA]</scope>
    <source>
        <strain evidence="6 7">DSM 23421</strain>
    </source>
</reference>
<dbReference type="OrthoDB" id="414967at2"/>
<dbReference type="GO" id="GO:0007165">
    <property type="term" value="P:signal transduction"/>
    <property type="evidence" value="ECO:0007669"/>
    <property type="project" value="InterPro"/>
</dbReference>
<dbReference type="InterPro" id="IPR035897">
    <property type="entry name" value="Toll_tir_struct_dom_sf"/>
</dbReference>
<feature type="repeat" description="WD" evidence="3">
    <location>
        <begin position="991"/>
        <end position="1023"/>
    </location>
</feature>
<dbReference type="InterPro" id="IPR015943">
    <property type="entry name" value="WD40/YVTN_repeat-like_dom_sf"/>
</dbReference>
<feature type="repeat" description="WD" evidence="3">
    <location>
        <begin position="827"/>
        <end position="859"/>
    </location>
</feature>
<evidence type="ECO:0000313" key="6">
    <source>
        <dbReference type="EMBL" id="SDF05080.1"/>
    </source>
</evidence>
<name>A0A1G7HX62_9FLAO</name>
<dbReference type="InterPro" id="IPR000157">
    <property type="entry name" value="TIR_dom"/>
</dbReference>
<feature type="repeat" description="WD" evidence="3">
    <location>
        <begin position="1278"/>
        <end position="1310"/>
    </location>
</feature>